<organism evidence="2 3">
    <name type="scientific">Leptonema illini</name>
    <dbReference type="NCBI Taxonomy" id="183"/>
    <lineage>
        <taxon>Bacteria</taxon>
        <taxon>Pseudomonadati</taxon>
        <taxon>Spirochaetota</taxon>
        <taxon>Spirochaetia</taxon>
        <taxon>Leptospirales</taxon>
        <taxon>Leptospiraceae</taxon>
        <taxon>Leptonema</taxon>
    </lineage>
</organism>
<reference evidence="2 3" key="1">
    <citation type="submission" date="2019-10" db="EMBL/GenBank/DDBJ databases">
        <title>Extracellular Electron Transfer in a Candidatus Methanoperedens spp. Enrichment Culture.</title>
        <authorList>
            <person name="Berger S."/>
            <person name="Rangel Shaw D."/>
            <person name="Berben T."/>
            <person name="In 'T Zandt M."/>
            <person name="Frank J."/>
            <person name="Reimann J."/>
            <person name="Jetten M.S.M."/>
            <person name="Welte C.U."/>
        </authorList>
    </citation>
    <scope>NUCLEOTIDE SEQUENCE [LARGE SCALE GENOMIC DNA]</scope>
    <source>
        <strain evidence="2">SB12</strain>
    </source>
</reference>
<gene>
    <name evidence="2" type="ORF">F9K24_11965</name>
</gene>
<dbReference type="EMBL" id="WBUI01000011">
    <property type="protein sequence ID" value="KAB2931993.1"/>
    <property type="molecule type" value="Genomic_DNA"/>
</dbReference>
<keyword evidence="1" id="KW-0732">Signal</keyword>
<feature type="chain" id="PRO_5033020129" evidence="1">
    <location>
        <begin position="18"/>
        <end position="277"/>
    </location>
</feature>
<comment type="caution">
    <text evidence="2">The sequence shown here is derived from an EMBL/GenBank/DDBJ whole genome shotgun (WGS) entry which is preliminary data.</text>
</comment>
<protein>
    <submittedName>
        <fullName evidence="2">Uncharacterized protein</fullName>
    </submittedName>
</protein>
<evidence type="ECO:0000313" key="2">
    <source>
        <dbReference type="EMBL" id="KAB2931993.1"/>
    </source>
</evidence>
<dbReference type="AlphaFoldDB" id="A0A833H0S9"/>
<proteinExistence type="predicted"/>
<evidence type="ECO:0000313" key="3">
    <source>
        <dbReference type="Proteomes" id="UP000460298"/>
    </source>
</evidence>
<dbReference type="Proteomes" id="UP000460298">
    <property type="component" value="Unassembled WGS sequence"/>
</dbReference>
<name>A0A833H0S9_9LEPT</name>
<accession>A0A833H0S9</accession>
<evidence type="ECO:0000256" key="1">
    <source>
        <dbReference type="SAM" id="SignalP"/>
    </source>
</evidence>
<feature type="signal peptide" evidence="1">
    <location>
        <begin position="1"/>
        <end position="17"/>
    </location>
</feature>
<sequence>MRRIAISLILLSGSLQAQNGHNFFFSKEAKEDEKQVLEATFPESSSVSEEEATWPESDISPDFPELQIFDRLDPEKSMEGVKKARLLYLESVKAIKEGEHEAKALEEKINALPVQHEWQRREREQSLARQQSLARLRARRKAIGFTVKALEALDKVKNPGIMASSFYKDLKAKTIRQYVRLQLSTGNISGVIEMIHAYFELKESHKQESEPYRVLAIVYRKLELMAQQMKAEKEFNEYKRLKNENLLKFTEMAYGKDSNEYDYIREQIRRDIMERLP</sequence>